<organism evidence="3 4">
    <name type="scientific">Martelella endophytica</name>
    <dbReference type="NCBI Taxonomy" id="1486262"/>
    <lineage>
        <taxon>Bacteria</taxon>
        <taxon>Pseudomonadati</taxon>
        <taxon>Pseudomonadota</taxon>
        <taxon>Alphaproteobacteria</taxon>
        <taxon>Hyphomicrobiales</taxon>
        <taxon>Aurantimonadaceae</taxon>
        <taxon>Martelella</taxon>
    </lineage>
</organism>
<proteinExistence type="predicted"/>
<dbReference type="EMBL" id="CP010803">
    <property type="protein sequence ID" value="AJY47785.1"/>
    <property type="molecule type" value="Genomic_DNA"/>
</dbReference>
<evidence type="ECO:0000256" key="1">
    <source>
        <dbReference type="SAM" id="SignalP"/>
    </source>
</evidence>
<protein>
    <recommendedName>
        <fullName evidence="2">Fe/B12 periplasmic-binding domain-containing protein</fullName>
    </recommendedName>
</protein>
<feature type="chain" id="PRO_5002295512" description="Fe/B12 periplasmic-binding domain-containing protein" evidence="1">
    <location>
        <begin position="22"/>
        <end position="363"/>
    </location>
</feature>
<keyword evidence="4" id="KW-1185">Reference proteome</keyword>
<dbReference type="PANTHER" id="PTHR30535">
    <property type="entry name" value="VITAMIN B12-BINDING PROTEIN"/>
    <property type="match status" value="1"/>
</dbReference>
<dbReference type="SUPFAM" id="SSF53807">
    <property type="entry name" value="Helical backbone' metal receptor"/>
    <property type="match status" value="1"/>
</dbReference>
<dbReference type="InterPro" id="IPR050902">
    <property type="entry name" value="ABC_Transporter_SBP"/>
</dbReference>
<dbReference type="AlphaFoldDB" id="A0A0D5LV05"/>
<name>A0A0D5LV05_MAREN</name>
<sequence>MLRKCVLFCLFLFAACPQASAEIVLHDLEDRTVTLEAPAKRLLIDDGRIIFALSFMDENPASLIAAWPHDVDRLGRLPHAALARQFPEIDSLPNTGSNASGMSAEAMLSVDPDLVVLSVYSHFDAPQLRHLEDAGVPVIFVDFVSDPLENADKSLLLLGQATGHEDAARKLVAFRKDHREAVEHRLQQAERLERPSLFLEAHASATGLCCFSPGRGGIGTLIAFAGAKNVGDALGGKPFGQLTIEASLARDPDIYVASGGAYMKDRDGLLIGPGFSAEEMQQSLSGLLARPGFSALSAVRNGRIYGIDKHLFDPVVDILALELLAKWAHPDLFEDLDIDATRKALDAMTPLGVPPGYWSQAEE</sequence>
<dbReference type="PANTHER" id="PTHR30535:SF34">
    <property type="entry name" value="MOLYBDATE-BINDING PROTEIN MOLA"/>
    <property type="match status" value="1"/>
</dbReference>
<dbReference type="PATRIC" id="fig|1486262.3.peg.4596"/>
<feature type="signal peptide" evidence="1">
    <location>
        <begin position="1"/>
        <end position="21"/>
    </location>
</feature>
<dbReference type="PROSITE" id="PS51257">
    <property type="entry name" value="PROKAR_LIPOPROTEIN"/>
    <property type="match status" value="1"/>
</dbReference>
<keyword evidence="1" id="KW-0732">Signal</keyword>
<dbReference type="PROSITE" id="PS50983">
    <property type="entry name" value="FE_B12_PBP"/>
    <property type="match status" value="1"/>
</dbReference>
<dbReference type="Gene3D" id="3.40.50.1980">
    <property type="entry name" value="Nitrogenase molybdenum iron protein domain"/>
    <property type="match status" value="2"/>
</dbReference>
<evidence type="ECO:0000313" key="3">
    <source>
        <dbReference type="EMBL" id="AJY47785.1"/>
    </source>
</evidence>
<feature type="domain" description="Fe/B12 periplasmic-binding" evidence="2">
    <location>
        <begin position="31"/>
        <end position="336"/>
    </location>
</feature>
<reference evidence="3 4" key="1">
    <citation type="journal article" date="2015" name="Genome Announc.">
        <title>Complete genome sequence of Martelella endophytica YC6887, which has antifungal activity associated with a halophyte.</title>
        <authorList>
            <person name="Khan A."/>
            <person name="Khan H."/>
            <person name="Chung E.J."/>
            <person name="Hossain M.T."/>
            <person name="Chung Y.R."/>
        </authorList>
    </citation>
    <scope>NUCLEOTIDE SEQUENCE [LARGE SCALE GENOMIC DNA]</scope>
    <source>
        <strain evidence="3">YC6887</strain>
    </source>
</reference>
<dbReference type="STRING" id="1486262.TM49_22250"/>
<evidence type="ECO:0000259" key="2">
    <source>
        <dbReference type="PROSITE" id="PS50983"/>
    </source>
</evidence>
<evidence type="ECO:0000313" key="4">
    <source>
        <dbReference type="Proteomes" id="UP000032611"/>
    </source>
</evidence>
<dbReference type="Pfam" id="PF01497">
    <property type="entry name" value="Peripla_BP_2"/>
    <property type="match status" value="1"/>
</dbReference>
<accession>A0A0D5LV05</accession>
<gene>
    <name evidence="3" type="ORF">TM49_22250</name>
</gene>
<dbReference type="HOGENOM" id="CLU_038034_5_0_5"/>
<dbReference type="KEGG" id="mey:TM49_22250"/>
<dbReference type="Proteomes" id="UP000032611">
    <property type="component" value="Chromosome"/>
</dbReference>
<dbReference type="InterPro" id="IPR002491">
    <property type="entry name" value="ABC_transptr_periplasmic_BD"/>
</dbReference>